<feature type="signal peptide" evidence="1">
    <location>
        <begin position="1"/>
        <end position="19"/>
    </location>
</feature>
<dbReference type="RefSeq" id="WP_202722568.1">
    <property type="nucleotide sequence ID" value="NZ_BPEX01000035.1"/>
</dbReference>
<dbReference type="GO" id="GO:0016787">
    <property type="term" value="F:hydrolase activity"/>
    <property type="evidence" value="ECO:0007669"/>
    <property type="project" value="UniProtKB-KW"/>
</dbReference>
<dbReference type="Pfam" id="PF00144">
    <property type="entry name" value="Beta-lactamase"/>
    <property type="match status" value="1"/>
</dbReference>
<dbReference type="InterPro" id="IPR012338">
    <property type="entry name" value="Beta-lactam/transpept-like"/>
</dbReference>
<reference evidence="3 4" key="1">
    <citation type="submission" date="2021-01" db="EMBL/GenBank/DDBJ databases">
        <title>Genome sequence of Shewanella schlegeliana JCM 11561.</title>
        <authorList>
            <person name="Zhang H."/>
            <person name="Li C."/>
        </authorList>
    </citation>
    <scope>NUCLEOTIDE SEQUENCE [LARGE SCALE GENOMIC DNA]</scope>
    <source>
        <strain evidence="3 4">JCM 11561</strain>
    </source>
</reference>
<organism evidence="3 4">
    <name type="scientific">Shewanella schlegeliana</name>
    <dbReference type="NCBI Taxonomy" id="190308"/>
    <lineage>
        <taxon>Bacteria</taxon>
        <taxon>Pseudomonadati</taxon>
        <taxon>Pseudomonadota</taxon>
        <taxon>Gammaproteobacteria</taxon>
        <taxon>Alteromonadales</taxon>
        <taxon>Shewanellaceae</taxon>
        <taxon>Shewanella</taxon>
    </lineage>
</organism>
<dbReference type="PANTHER" id="PTHR43283">
    <property type="entry name" value="BETA-LACTAMASE-RELATED"/>
    <property type="match status" value="1"/>
</dbReference>
<comment type="caution">
    <text evidence="3">The sequence shown here is derived from an EMBL/GenBank/DDBJ whole genome shotgun (WGS) entry which is preliminary data.</text>
</comment>
<gene>
    <name evidence="3" type="ORF">JMA39_14480</name>
</gene>
<evidence type="ECO:0000313" key="3">
    <source>
        <dbReference type="EMBL" id="MBL4914312.1"/>
    </source>
</evidence>
<keyword evidence="4" id="KW-1185">Reference proteome</keyword>
<evidence type="ECO:0000313" key="4">
    <source>
        <dbReference type="Proteomes" id="UP000604898"/>
    </source>
</evidence>
<dbReference type="SUPFAM" id="SSF56601">
    <property type="entry name" value="beta-lactamase/transpeptidase-like"/>
    <property type="match status" value="1"/>
</dbReference>
<dbReference type="InterPro" id="IPR001466">
    <property type="entry name" value="Beta-lactam-related"/>
</dbReference>
<keyword evidence="3" id="KW-0378">Hydrolase</keyword>
<dbReference type="Proteomes" id="UP000604898">
    <property type="component" value="Unassembled WGS sequence"/>
</dbReference>
<dbReference type="InterPro" id="IPR050789">
    <property type="entry name" value="Diverse_Enzym_Activities"/>
</dbReference>
<dbReference type="EMBL" id="JAESVD010000008">
    <property type="protein sequence ID" value="MBL4914312.1"/>
    <property type="molecule type" value="Genomic_DNA"/>
</dbReference>
<evidence type="ECO:0000256" key="1">
    <source>
        <dbReference type="SAM" id="SignalP"/>
    </source>
</evidence>
<proteinExistence type="predicted"/>
<feature type="domain" description="Beta-lactamase-related" evidence="2">
    <location>
        <begin position="109"/>
        <end position="326"/>
    </location>
</feature>
<dbReference type="PANTHER" id="PTHR43283:SF7">
    <property type="entry name" value="BETA-LACTAMASE-RELATED DOMAIN-CONTAINING PROTEIN"/>
    <property type="match status" value="1"/>
</dbReference>
<sequence>MRKALLTLSVLFATSYVNAATLHEPDAEFITNSKQVGISQANWDHGQSAKLTMQNAYKFTYSQEMENGPFIHDLSKATGFDLSKAQGYDADGPHSLDIIIRDRLNQESLIILKNGKLVDEFYWNGMNKDKTHLQMSITKSFTSMTLAQLVDEGKVDMQDPIVKYLPELKSAPGYAGATVQQVADMRSGIKINFTPGKIWDERMTNVQEWNGVNKYPELKSILDFGATLNKRSDFNHGQAYDYQCVNTEMLGMIVARVTGKSLAENMEQRLWKKVGFEHNARIQSNSHGEAVGSGGLNATGRDVALMMDVLVNGGKNRQGEQILPTSFIDNLLAGNDEVRSAWKNGAESKLAPDAWYKDQIRVFNIEGHKFLAFVGIHGQVTVGEPTTGIVIHMNGAQDEMQATRTVAMTFLNVIPTLLSEVNKQK</sequence>
<protein>
    <submittedName>
        <fullName evidence="3">Serine hydrolase</fullName>
    </submittedName>
</protein>
<dbReference type="Gene3D" id="3.40.710.10">
    <property type="entry name" value="DD-peptidase/beta-lactamase superfamily"/>
    <property type="match status" value="1"/>
</dbReference>
<keyword evidence="1" id="KW-0732">Signal</keyword>
<evidence type="ECO:0000259" key="2">
    <source>
        <dbReference type="Pfam" id="PF00144"/>
    </source>
</evidence>
<feature type="chain" id="PRO_5047211112" evidence="1">
    <location>
        <begin position="20"/>
        <end position="425"/>
    </location>
</feature>
<name>A0ABS1T3B4_9GAMM</name>
<accession>A0ABS1T3B4</accession>